<dbReference type="Proteomes" id="UP000283655">
    <property type="component" value="Unassembled WGS sequence"/>
</dbReference>
<evidence type="ECO:0000313" key="1">
    <source>
        <dbReference type="EMBL" id="RJL48615.1"/>
    </source>
</evidence>
<comment type="caution">
    <text evidence="1">The sequence shown here is derived from an EMBL/GenBank/DDBJ whole genome shotgun (WGS) entry which is preliminary data.</text>
</comment>
<dbReference type="RefSeq" id="WP_119874609.1">
    <property type="nucleotide sequence ID" value="NZ_QZDH01000053.1"/>
</dbReference>
<dbReference type="AlphaFoldDB" id="A0A419AS89"/>
<proteinExistence type="predicted"/>
<sequence>MIHIDKLTQNNFDYDNNLSKNEKKNFQEKVLQYAYENNLNGSNNEFLEKLSLYSISEEKEEPPIDNDKLIAVENNTPSSLEEKEAACIRIFLNVFMARMLQPDYLLSYDDD</sequence>
<evidence type="ECO:0000313" key="2">
    <source>
        <dbReference type="Proteomes" id="UP000283655"/>
    </source>
</evidence>
<gene>
    <name evidence="1" type="ORF">D5071_17975</name>
</gene>
<dbReference type="EMBL" id="QZDH01000053">
    <property type="protein sequence ID" value="RJL48615.1"/>
    <property type="molecule type" value="Genomic_DNA"/>
</dbReference>
<organism evidence="1 2">
    <name type="scientific">Pectobacterium carotovorum</name>
    <name type="common">Erwinia carotovora</name>
    <dbReference type="NCBI Taxonomy" id="554"/>
    <lineage>
        <taxon>Bacteria</taxon>
        <taxon>Pseudomonadati</taxon>
        <taxon>Pseudomonadota</taxon>
        <taxon>Gammaproteobacteria</taxon>
        <taxon>Enterobacterales</taxon>
        <taxon>Pectobacteriaceae</taxon>
        <taxon>Pectobacterium</taxon>
    </lineage>
</organism>
<accession>A0A419AS89</accession>
<protein>
    <submittedName>
        <fullName evidence="1">Uncharacterized protein</fullName>
    </submittedName>
</protein>
<name>A0A419AS89_PECCA</name>
<reference evidence="1 2" key="1">
    <citation type="submission" date="2018-09" db="EMBL/GenBank/DDBJ databases">
        <title>Phylogenetic diversity of Pectobacterium and Dickeya strains causing blackleg disease of potato in Morocco.</title>
        <authorList>
            <person name="Oulghazi S."/>
            <person name="Moumni M."/>
            <person name="Faure D."/>
        </authorList>
    </citation>
    <scope>NUCLEOTIDE SEQUENCE [LARGE SCALE GENOMIC DNA]</scope>
    <source>
        <strain evidence="1 2">S1.15.11.2D</strain>
    </source>
</reference>